<proteinExistence type="predicted"/>
<keyword evidence="1" id="KW-0805">Transcription regulation</keyword>
<dbReference type="GO" id="GO:0045892">
    <property type="term" value="P:negative regulation of DNA-templated transcription"/>
    <property type="evidence" value="ECO:0007669"/>
    <property type="project" value="TreeGrafter"/>
</dbReference>
<evidence type="ECO:0000256" key="4">
    <source>
        <dbReference type="SAM" id="MobiDB-lite"/>
    </source>
</evidence>
<feature type="domain" description="HTH gntR-type" evidence="5">
    <location>
        <begin position="20"/>
        <end position="87"/>
    </location>
</feature>
<reference evidence="6 7" key="1">
    <citation type="submission" date="2020-04" db="EMBL/GenBank/DDBJ databases">
        <title>MicrobeNet Type strains.</title>
        <authorList>
            <person name="Nicholson A.C."/>
        </authorList>
    </citation>
    <scope>NUCLEOTIDE SEQUENCE [LARGE SCALE GENOMIC DNA]</scope>
    <source>
        <strain evidence="6 7">ATCC BAA-14</strain>
    </source>
</reference>
<dbReference type="GO" id="GO:0003677">
    <property type="term" value="F:DNA binding"/>
    <property type="evidence" value="ECO:0007669"/>
    <property type="project" value="UniProtKB-KW"/>
</dbReference>
<dbReference type="InterPro" id="IPR000524">
    <property type="entry name" value="Tscrpt_reg_HTH_GntR"/>
</dbReference>
<organism evidence="6 7">
    <name type="scientific">Gordonia polyisoprenivorans</name>
    <dbReference type="NCBI Taxonomy" id="84595"/>
    <lineage>
        <taxon>Bacteria</taxon>
        <taxon>Bacillati</taxon>
        <taxon>Actinomycetota</taxon>
        <taxon>Actinomycetes</taxon>
        <taxon>Mycobacteriales</taxon>
        <taxon>Gordoniaceae</taxon>
        <taxon>Gordonia</taxon>
    </lineage>
</organism>
<dbReference type="Proteomes" id="UP000563898">
    <property type="component" value="Unassembled WGS sequence"/>
</dbReference>
<protein>
    <submittedName>
        <fullName evidence="6">GntR family transcriptional regulator</fullName>
    </submittedName>
</protein>
<evidence type="ECO:0000313" key="7">
    <source>
        <dbReference type="Proteomes" id="UP000563898"/>
    </source>
</evidence>
<dbReference type="Pfam" id="PF00392">
    <property type="entry name" value="GntR"/>
    <property type="match status" value="1"/>
</dbReference>
<dbReference type="SMART" id="SM00866">
    <property type="entry name" value="UTRA"/>
    <property type="match status" value="1"/>
</dbReference>
<dbReference type="PANTHER" id="PTHR44846:SF1">
    <property type="entry name" value="MANNOSYL-D-GLYCERATE TRANSPORT_METABOLISM SYSTEM REPRESSOR MNGR-RELATED"/>
    <property type="match status" value="1"/>
</dbReference>
<dbReference type="Gene3D" id="1.10.10.10">
    <property type="entry name" value="Winged helix-like DNA-binding domain superfamily/Winged helix DNA-binding domain"/>
    <property type="match status" value="1"/>
</dbReference>
<evidence type="ECO:0000259" key="5">
    <source>
        <dbReference type="PROSITE" id="PS50949"/>
    </source>
</evidence>
<comment type="caution">
    <text evidence="6">The sequence shown here is derived from an EMBL/GenBank/DDBJ whole genome shotgun (WGS) entry which is preliminary data.</text>
</comment>
<dbReference type="SUPFAM" id="SSF64288">
    <property type="entry name" value="Chorismate lyase-like"/>
    <property type="match status" value="1"/>
</dbReference>
<keyword evidence="3" id="KW-0804">Transcription</keyword>
<evidence type="ECO:0000313" key="6">
    <source>
        <dbReference type="EMBL" id="NKY00384.1"/>
    </source>
</evidence>
<dbReference type="PROSITE" id="PS50949">
    <property type="entry name" value="HTH_GNTR"/>
    <property type="match status" value="1"/>
</dbReference>
<gene>
    <name evidence="6" type="ORF">HGA05_02145</name>
</gene>
<dbReference type="PANTHER" id="PTHR44846">
    <property type="entry name" value="MANNOSYL-D-GLYCERATE TRANSPORT/METABOLISM SYSTEM REPRESSOR MNGR-RELATED"/>
    <property type="match status" value="1"/>
</dbReference>
<dbReference type="InterPro" id="IPR050679">
    <property type="entry name" value="Bact_HTH_transcr_reg"/>
</dbReference>
<dbReference type="InterPro" id="IPR011663">
    <property type="entry name" value="UTRA"/>
</dbReference>
<dbReference type="EMBL" id="JAAXPC010000001">
    <property type="protein sequence ID" value="NKY00384.1"/>
    <property type="molecule type" value="Genomic_DNA"/>
</dbReference>
<evidence type="ECO:0000256" key="3">
    <source>
        <dbReference type="ARBA" id="ARBA00023163"/>
    </source>
</evidence>
<dbReference type="InterPro" id="IPR036388">
    <property type="entry name" value="WH-like_DNA-bd_sf"/>
</dbReference>
<feature type="region of interest" description="Disordered" evidence="4">
    <location>
        <begin position="1"/>
        <end position="20"/>
    </location>
</feature>
<evidence type="ECO:0000256" key="2">
    <source>
        <dbReference type="ARBA" id="ARBA00023125"/>
    </source>
</evidence>
<dbReference type="InterPro" id="IPR036390">
    <property type="entry name" value="WH_DNA-bd_sf"/>
</dbReference>
<dbReference type="Gene3D" id="3.40.1410.10">
    <property type="entry name" value="Chorismate lyase-like"/>
    <property type="match status" value="1"/>
</dbReference>
<keyword evidence="2" id="KW-0238">DNA-binding</keyword>
<dbReference type="SUPFAM" id="SSF46785">
    <property type="entry name" value="Winged helix' DNA-binding domain"/>
    <property type="match status" value="1"/>
</dbReference>
<evidence type="ECO:0000256" key="1">
    <source>
        <dbReference type="ARBA" id="ARBA00023015"/>
    </source>
</evidence>
<dbReference type="GO" id="GO:0003700">
    <property type="term" value="F:DNA-binding transcription factor activity"/>
    <property type="evidence" value="ECO:0007669"/>
    <property type="project" value="InterPro"/>
</dbReference>
<dbReference type="SMART" id="SM00345">
    <property type="entry name" value="HTH_GNTR"/>
    <property type="match status" value="1"/>
</dbReference>
<name>A0A846WFJ6_9ACTN</name>
<sequence length="249" mass="27836">MTRSTEYHPRARGGSARGRQVSSRRVRDLILASIREGTLDLDTQLVEEDLIRMFNSSRAAVRDALNELSDAGFLVRRPRLGTRVHRRDLGLELTAISGIGGESVEIVIREQRLVPNLPLVRTRLNIHDDHVRLVENTFHAFGETIGLRSAYFSASYDADPTELAGIPLTMERTAAEFFGTDPGDAWVSIGAERCDERTGQILGVPAGSTLLMREITYTTSDGAPFQIVFDRFRADFVRFETRHDHRGVA</sequence>
<dbReference type="Pfam" id="PF07702">
    <property type="entry name" value="UTRA"/>
    <property type="match status" value="1"/>
</dbReference>
<dbReference type="AlphaFoldDB" id="A0A846WFJ6"/>
<accession>A0A846WFJ6</accession>
<dbReference type="InterPro" id="IPR028978">
    <property type="entry name" value="Chorismate_lyase_/UTRA_dom_sf"/>
</dbReference>